<dbReference type="GeneID" id="29118757"/>
<dbReference type="KEGG" id="aalt:CC77DRAFT_783585"/>
<dbReference type="OMA" id="ENMFSRD"/>
<feature type="transmembrane region" description="Helical" evidence="2">
    <location>
        <begin position="30"/>
        <end position="52"/>
    </location>
</feature>
<keyword evidence="2" id="KW-0472">Membrane</keyword>
<reference evidence="3 4" key="1">
    <citation type="submission" date="2016-05" db="EMBL/GenBank/DDBJ databases">
        <title>Comparative analysis of secretome profiles of manganese(II)-oxidizing ascomycete fungi.</title>
        <authorList>
            <consortium name="DOE Joint Genome Institute"/>
            <person name="Zeiner C.A."/>
            <person name="Purvine S.O."/>
            <person name="Zink E.M."/>
            <person name="Wu S."/>
            <person name="Pasa-Tolic L."/>
            <person name="Chaput D.L."/>
            <person name="Haridas S."/>
            <person name="Grigoriev I.V."/>
            <person name="Santelli C.M."/>
            <person name="Hansel C.M."/>
        </authorList>
    </citation>
    <scope>NUCLEOTIDE SEQUENCE [LARGE SCALE GENOMIC DNA]</scope>
    <source>
        <strain evidence="3 4">SRC1lrK2f</strain>
    </source>
</reference>
<proteinExistence type="predicted"/>
<name>A0A177DRE5_ALTAL</name>
<keyword evidence="4" id="KW-1185">Reference proteome</keyword>
<evidence type="ECO:0000256" key="1">
    <source>
        <dbReference type="SAM" id="MobiDB-lite"/>
    </source>
</evidence>
<accession>A0A177DRE5</accession>
<feature type="region of interest" description="Disordered" evidence="1">
    <location>
        <begin position="121"/>
        <end position="142"/>
    </location>
</feature>
<organism evidence="3 4">
    <name type="scientific">Alternaria alternata</name>
    <name type="common">Alternaria rot fungus</name>
    <name type="synonym">Torula alternata</name>
    <dbReference type="NCBI Taxonomy" id="5599"/>
    <lineage>
        <taxon>Eukaryota</taxon>
        <taxon>Fungi</taxon>
        <taxon>Dikarya</taxon>
        <taxon>Ascomycota</taxon>
        <taxon>Pezizomycotina</taxon>
        <taxon>Dothideomycetes</taxon>
        <taxon>Pleosporomycetidae</taxon>
        <taxon>Pleosporales</taxon>
        <taxon>Pleosporineae</taxon>
        <taxon>Pleosporaceae</taxon>
        <taxon>Alternaria</taxon>
        <taxon>Alternaria sect. Alternaria</taxon>
        <taxon>Alternaria alternata complex</taxon>
    </lineage>
</organism>
<keyword evidence="2" id="KW-0812">Transmembrane</keyword>
<keyword evidence="2" id="KW-1133">Transmembrane helix</keyword>
<evidence type="ECO:0000256" key="2">
    <source>
        <dbReference type="SAM" id="Phobius"/>
    </source>
</evidence>
<protein>
    <submittedName>
        <fullName evidence="3">Uncharacterized protein</fullName>
    </submittedName>
</protein>
<dbReference type="VEuPathDB" id="FungiDB:CC77DRAFT_783585"/>
<dbReference type="Proteomes" id="UP000077248">
    <property type="component" value="Unassembled WGS sequence"/>
</dbReference>
<dbReference type="AlphaFoldDB" id="A0A177DRE5"/>
<evidence type="ECO:0000313" key="3">
    <source>
        <dbReference type="EMBL" id="OAG22096.1"/>
    </source>
</evidence>
<gene>
    <name evidence="3" type="ORF">CC77DRAFT_783585</name>
</gene>
<feature type="region of interest" description="Disordered" evidence="1">
    <location>
        <begin position="157"/>
        <end position="215"/>
    </location>
</feature>
<dbReference type="RefSeq" id="XP_018387517.1">
    <property type="nucleotide sequence ID" value="XM_018533163.1"/>
</dbReference>
<feature type="compositionally biased region" description="Low complexity" evidence="1">
    <location>
        <begin position="130"/>
        <end position="141"/>
    </location>
</feature>
<dbReference type="EMBL" id="KV441475">
    <property type="protein sequence ID" value="OAG22096.1"/>
    <property type="molecule type" value="Genomic_DNA"/>
</dbReference>
<sequence>MAPIPVDNNLVAETDQNPKPDSGYWTKANIALTAVFALIFLAICLASLVFWLHRRNEKKKLDNRKSDTAGLLANEDKTSMFSRVRASSVTLYVDSETEARNKRSSTETMNLVPLQVTPAEEVRDPIGDNTESSGTGVSSVSRQSNATLSTMVLSPMLSPVLSPTSSSGDGGDLGVRPSGRARSTSTASQRARYYESTPTNIAMPPIPKIVHTLSD</sequence>
<evidence type="ECO:0000313" key="4">
    <source>
        <dbReference type="Proteomes" id="UP000077248"/>
    </source>
</evidence>